<proteinExistence type="predicted"/>
<evidence type="ECO:0000313" key="2">
    <source>
        <dbReference type="Proteomes" id="UP000537890"/>
    </source>
</evidence>
<reference evidence="1 2" key="1">
    <citation type="submission" date="2020-05" db="EMBL/GenBank/DDBJ databases">
        <title>Horizontal transmission and recombination maintain forever young bacterial symbiont genomes.</title>
        <authorList>
            <person name="Russell S.L."/>
            <person name="Pepper-Tunick E."/>
            <person name="Svedberg J."/>
            <person name="Byrne A."/>
            <person name="Ruelas Castillo J."/>
            <person name="Vollmers C."/>
            <person name="Beinart R.A."/>
            <person name="Corbett-Detig R."/>
        </authorList>
    </citation>
    <scope>NUCLEOTIDE SEQUENCE [LARGE SCALE GENOMIC DNA]</scope>
    <source>
        <strain evidence="1">4727-3</strain>
    </source>
</reference>
<organism evidence="1 2">
    <name type="scientific">Candidatus Methanofishera endochildressiae</name>
    <dbReference type="NCBI Taxonomy" id="2738884"/>
    <lineage>
        <taxon>Bacteria</taxon>
        <taxon>Pseudomonadati</taxon>
        <taxon>Pseudomonadota</taxon>
        <taxon>Gammaproteobacteria</taxon>
        <taxon>Candidatus Methanofishera</taxon>
    </lineage>
</organism>
<dbReference type="EMBL" id="JACCHS010000100">
    <property type="protein sequence ID" value="NYT47177.1"/>
    <property type="molecule type" value="Genomic_DNA"/>
</dbReference>
<gene>
    <name evidence="1" type="ORF">H0A75_05945</name>
</gene>
<protein>
    <submittedName>
        <fullName evidence="1">Uncharacterized protein</fullName>
    </submittedName>
</protein>
<comment type="caution">
    <text evidence="1">The sequence shown here is derived from an EMBL/GenBank/DDBJ whole genome shotgun (WGS) entry which is preliminary data.</text>
</comment>
<name>A0A7Z0MPX6_9GAMM</name>
<accession>A0A7Z0MPX6</accession>
<dbReference type="Proteomes" id="UP000537890">
    <property type="component" value="Unassembled WGS sequence"/>
</dbReference>
<dbReference type="AlphaFoldDB" id="A0A7Z0MPX6"/>
<evidence type="ECO:0000313" key="1">
    <source>
        <dbReference type="EMBL" id="NYT47177.1"/>
    </source>
</evidence>
<sequence>MKINISVKALCYSAQTTDKILINGQFSLQHFRTLAKDFIGNEALLKEAFLSGFSSELFKQLGS</sequence>